<gene>
    <name evidence="2" type="ORF">B2J93_4550</name>
</gene>
<comment type="catalytic activity">
    <reaction evidence="1">
        <text>alpha-D-glucosamine 6-phosphate + H2O = beta-D-fructose 6-phosphate + NH4(+)</text>
        <dbReference type="Rhea" id="RHEA:12172"/>
        <dbReference type="ChEBI" id="CHEBI:15377"/>
        <dbReference type="ChEBI" id="CHEBI:28938"/>
        <dbReference type="ChEBI" id="CHEBI:57634"/>
        <dbReference type="ChEBI" id="CHEBI:75989"/>
        <dbReference type="EC" id="3.5.99.6"/>
    </reaction>
</comment>
<reference evidence="2 3" key="1">
    <citation type="submission" date="2017-04" db="EMBL/GenBank/DDBJ databases">
        <title>Draft genome sequence of Marssonina coronaria NL1: causal agent of apple blotch.</title>
        <authorList>
            <person name="Cheng Q."/>
        </authorList>
    </citation>
    <scope>NUCLEOTIDE SEQUENCE [LARGE SCALE GENOMIC DNA]</scope>
    <source>
        <strain evidence="2 3">NL1</strain>
    </source>
</reference>
<dbReference type="InParanoid" id="A0A218Z9Z3"/>
<dbReference type="OrthoDB" id="7663298at2759"/>
<comment type="caution">
    <text evidence="2">The sequence shown here is derived from an EMBL/GenBank/DDBJ whole genome shotgun (WGS) entry which is preliminary data.</text>
</comment>
<dbReference type="GO" id="GO:0005737">
    <property type="term" value="C:cytoplasm"/>
    <property type="evidence" value="ECO:0007669"/>
    <property type="project" value="TreeGrafter"/>
</dbReference>
<dbReference type="GO" id="GO:0042802">
    <property type="term" value="F:identical protein binding"/>
    <property type="evidence" value="ECO:0007669"/>
    <property type="project" value="TreeGrafter"/>
</dbReference>
<evidence type="ECO:0000256" key="1">
    <source>
        <dbReference type="ARBA" id="ARBA00000644"/>
    </source>
</evidence>
<dbReference type="Gene3D" id="3.40.50.1360">
    <property type="match status" value="1"/>
</dbReference>
<dbReference type="GO" id="GO:0004342">
    <property type="term" value="F:glucosamine-6-phosphate deaminase activity"/>
    <property type="evidence" value="ECO:0007669"/>
    <property type="project" value="UniProtKB-EC"/>
</dbReference>
<dbReference type="PANTHER" id="PTHR11280:SF5">
    <property type="entry name" value="GLUCOSAMINE-6-PHOSPHATE ISOMERASE"/>
    <property type="match status" value="1"/>
</dbReference>
<sequence length="138" mass="15572">MSDLEVSTIVTDEYFGIPHEHPESYHTFMYKYFFSHVNVHPRNIHILNGSVTDLEAECVPTGKKVPKMAPTVGVQIVLEVRKAGAQKVFALQNYIEGGGNHMQTLSSLQLHTGHDRGLRRRNLESEVKTVKVRSPSIF</sequence>
<dbReference type="GO" id="GO:0006043">
    <property type="term" value="P:glucosamine catabolic process"/>
    <property type="evidence" value="ECO:0007669"/>
    <property type="project" value="TreeGrafter"/>
</dbReference>
<name>A0A218Z9Z3_9HELO</name>
<dbReference type="InterPro" id="IPR004547">
    <property type="entry name" value="Glucosamine6P_isomerase"/>
</dbReference>
<evidence type="ECO:0000313" key="3">
    <source>
        <dbReference type="Proteomes" id="UP000242519"/>
    </source>
</evidence>
<protein>
    <submittedName>
        <fullName evidence="2">Glucosamine-6-phosphate deaminase</fullName>
    </submittedName>
</protein>
<dbReference type="Proteomes" id="UP000242519">
    <property type="component" value="Unassembled WGS sequence"/>
</dbReference>
<dbReference type="STRING" id="503106.A0A218Z9Z3"/>
<dbReference type="InterPro" id="IPR037171">
    <property type="entry name" value="NagB/RpiA_transferase-like"/>
</dbReference>
<evidence type="ECO:0000313" key="2">
    <source>
        <dbReference type="EMBL" id="OWP03986.1"/>
    </source>
</evidence>
<dbReference type="GO" id="GO:0019262">
    <property type="term" value="P:N-acetylneuraminate catabolic process"/>
    <property type="evidence" value="ECO:0007669"/>
    <property type="project" value="TreeGrafter"/>
</dbReference>
<dbReference type="SUPFAM" id="SSF100950">
    <property type="entry name" value="NagB/RpiA/CoA transferase-like"/>
    <property type="match status" value="1"/>
</dbReference>
<accession>A0A218Z9Z3</accession>
<dbReference type="AlphaFoldDB" id="A0A218Z9Z3"/>
<keyword evidence="3" id="KW-1185">Reference proteome</keyword>
<dbReference type="PANTHER" id="PTHR11280">
    <property type="entry name" value="GLUCOSAMINE-6-PHOSPHATE ISOMERASE"/>
    <property type="match status" value="1"/>
</dbReference>
<dbReference type="GO" id="GO:0006046">
    <property type="term" value="P:N-acetylglucosamine catabolic process"/>
    <property type="evidence" value="ECO:0007669"/>
    <property type="project" value="TreeGrafter"/>
</dbReference>
<organism evidence="2 3">
    <name type="scientific">Diplocarpon coronariae</name>
    <dbReference type="NCBI Taxonomy" id="2795749"/>
    <lineage>
        <taxon>Eukaryota</taxon>
        <taxon>Fungi</taxon>
        <taxon>Dikarya</taxon>
        <taxon>Ascomycota</taxon>
        <taxon>Pezizomycotina</taxon>
        <taxon>Leotiomycetes</taxon>
        <taxon>Helotiales</taxon>
        <taxon>Drepanopezizaceae</taxon>
        <taxon>Diplocarpon</taxon>
    </lineage>
</organism>
<proteinExistence type="predicted"/>
<dbReference type="EMBL" id="MZNU01000153">
    <property type="protein sequence ID" value="OWP03986.1"/>
    <property type="molecule type" value="Genomic_DNA"/>
</dbReference>